<dbReference type="KEGG" id="pyt:PKF023_14610"/>
<gene>
    <name evidence="2" type="ORF">PKF023_14610</name>
    <name evidence="3" type="ORF">PKF032_14040</name>
</gene>
<reference evidence="2 4" key="1">
    <citation type="submission" date="2022-11" db="EMBL/GenBank/DDBJ databases">
        <title>Complete Genome Sequences of three Polynucleobacter sp. Subcluster PnecC Strains KF022, KF023, and KF032 Isolated from a Shallow Eutrophic Lake in Japan.</title>
        <authorList>
            <person name="Ogata Y."/>
            <person name="Watanabe K."/>
            <person name="Takemine S."/>
            <person name="Shindo C."/>
            <person name="Kurokawa R."/>
            <person name="Suda W."/>
        </authorList>
    </citation>
    <scope>NUCLEOTIDE SEQUENCE</scope>
    <source>
        <strain evidence="2">KF023</strain>
        <strain evidence="3 4">KF032</strain>
    </source>
</reference>
<dbReference type="EMBL" id="AP026973">
    <property type="protein sequence ID" value="BDT77658.1"/>
    <property type="molecule type" value="Genomic_DNA"/>
</dbReference>
<dbReference type="EMBL" id="AP026974">
    <property type="protein sequence ID" value="BDT79516.1"/>
    <property type="molecule type" value="Genomic_DNA"/>
</dbReference>
<sequence length="55" mass="5580">MTDEKKPDSKTPAKAVIAKPPARPPVPKGPSGPAGRPQAGFGGGKGMMRKAGRGR</sequence>
<keyword evidence="4" id="KW-1185">Reference proteome</keyword>
<dbReference type="Proteomes" id="UP001211097">
    <property type="component" value="Chromosome"/>
</dbReference>
<accession>A0A9C7FK44</accession>
<evidence type="ECO:0000313" key="4">
    <source>
        <dbReference type="Proteomes" id="UP001211204"/>
    </source>
</evidence>
<feature type="compositionally biased region" description="Pro residues" evidence="1">
    <location>
        <begin position="21"/>
        <end position="30"/>
    </location>
</feature>
<dbReference type="AlphaFoldDB" id="A0A9C7FK44"/>
<dbReference type="RefSeq" id="WP_216212126.1">
    <property type="nucleotide sequence ID" value="NZ_AP026973.1"/>
</dbReference>
<name>A0A9C7FK44_9BURK</name>
<protein>
    <submittedName>
        <fullName evidence="2">Uncharacterized protein</fullName>
    </submittedName>
</protein>
<proteinExistence type="predicted"/>
<evidence type="ECO:0000313" key="3">
    <source>
        <dbReference type="EMBL" id="BDT79516.1"/>
    </source>
</evidence>
<evidence type="ECO:0000313" key="2">
    <source>
        <dbReference type="EMBL" id="BDT77658.1"/>
    </source>
</evidence>
<feature type="region of interest" description="Disordered" evidence="1">
    <location>
        <begin position="1"/>
        <end position="55"/>
    </location>
</feature>
<dbReference type="Proteomes" id="UP001211204">
    <property type="component" value="Chromosome"/>
</dbReference>
<feature type="compositionally biased region" description="Basic and acidic residues" evidence="1">
    <location>
        <begin position="1"/>
        <end position="11"/>
    </location>
</feature>
<organism evidence="2">
    <name type="scientific">Polynucleobacter yangtzensis</name>
    <dbReference type="NCBI Taxonomy" id="1743159"/>
    <lineage>
        <taxon>Bacteria</taxon>
        <taxon>Pseudomonadati</taxon>
        <taxon>Pseudomonadota</taxon>
        <taxon>Betaproteobacteria</taxon>
        <taxon>Burkholderiales</taxon>
        <taxon>Burkholderiaceae</taxon>
        <taxon>Polynucleobacter</taxon>
    </lineage>
</organism>
<evidence type="ECO:0000256" key="1">
    <source>
        <dbReference type="SAM" id="MobiDB-lite"/>
    </source>
</evidence>